<keyword evidence="2" id="KW-1185">Reference proteome</keyword>
<comment type="caution">
    <text evidence="1">The sequence shown here is derived from an EMBL/GenBank/DDBJ whole genome shotgun (WGS) entry which is preliminary data.</text>
</comment>
<dbReference type="EMBL" id="RPDH01000002">
    <property type="protein sequence ID" value="RPE09124.1"/>
    <property type="molecule type" value="Genomic_DNA"/>
</dbReference>
<organism evidence="1 2">
    <name type="scientific">Chitinophaga lutea</name>
    <dbReference type="NCBI Taxonomy" id="2488634"/>
    <lineage>
        <taxon>Bacteria</taxon>
        <taxon>Pseudomonadati</taxon>
        <taxon>Bacteroidota</taxon>
        <taxon>Chitinophagia</taxon>
        <taxon>Chitinophagales</taxon>
        <taxon>Chitinophagaceae</taxon>
        <taxon>Chitinophaga</taxon>
    </lineage>
</organism>
<gene>
    <name evidence="1" type="ORF">EGT74_19130</name>
</gene>
<protein>
    <submittedName>
        <fullName evidence="1">Uncharacterized protein</fullName>
    </submittedName>
</protein>
<evidence type="ECO:0000313" key="1">
    <source>
        <dbReference type="EMBL" id="RPE09124.1"/>
    </source>
</evidence>
<reference evidence="1 2" key="1">
    <citation type="submission" date="2018-11" db="EMBL/GenBank/DDBJ databases">
        <title>Chitinophaga lutea sp.nov., isolate from arsenic contaminated soil.</title>
        <authorList>
            <person name="Zong Y."/>
        </authorList>
    </citation>
    <scope>NUCLEOTIDE SEQUENCE [LARGE SCALE GENOMIC DNA]</scope>
    <source>
        <strain evidence="1 2">ZY74</strain>
    </source>
</reference>
<dbReference type="Proteomes" id="UP000278351">
    <property type="component" value="Unassembled WGS sequence"/>
</dbReference>
<accession>A0A3N4QBJ2</accession>
<dbReference type="AlphaFoldDB" id="A0A3N4QBJ2"/>
<proteinExistence type="predicted"/>
<sequence length="145" mass="16395">MMLCFWVANGRASGRYIMTLLGADNEWHELLNGNCSALHKHTIILDMLTATGEFTCLYSGIRNNYHFRSKSMELEYLVLTKVKRRDFGRPGSTVMLSSNFIVIPAKEILNISIAYVNMDDYLQSGLEQIPDSHHITPVEETLAPA</sequence>
<name>A0A3N4QBJ2_9BACT</name>
<evidence type="ECO:0000313" key="2">
    <source>
        <dbReference type="Proteomes" id="UP000278351"/>
    </source>
</evidence>